<evidence type="ECO:0000313" key="3">
    <source>
        <dbReference type="Proteomes" id="UP000006906"/>
    </source>
</evidence>
<gene>
    <name evidence="2" type="ORF">CHLRE_11g480079v5</name>
</gene>
<sequence>MSAEPARNTRTRSEGPSAANGGEQPQPDPLQVRQALVTAAELKSLKPGRAVYARSGGVFLLSSRDEQLARATDELAKLQEAPSKQQ</sequence>
<evidence type="ECO:0000313" key="2">
    <source>
        <dbReference type="EMBL" id="PNW76884.1"/>
    </source>
</evidence>
<dbReference type="InParanoid" id="A0A2K3D8M3"/>
<dbReference type="GeneID" id="66055341"/>
<dbReference type="OrthoDB" id="1894836at2759"/>
<feature type="region of interest" description="Disordered" evidence="1">
    <location>
        <begin position="1"/>
        <end position="31"/>
    </location>
</feature>
<protein>
    <submittedName>
        <fullName evidence="2">Uncharacterized protein</fullName>
    </submittedName>
</protein>
<dbReference type="Proteomes" id="UP000006906">
    <property type="component" value="Chromosome 11"/>
</dbReference>
<dbReference type="KEGG" id="cre:CHLRE_11g480079v5"/>
<dbReference type="AlphaFoldDB" id="A0A2K3D8M3"/>
<evidence type="ECO:0000256" key="1">
    <source>
        <dbReference type="SAM" id="MobiDB-lite"/>
    </source>
</evidence>
<dbReference type="RefSeq" id="XP_042919717.1">
    <property type="nucleotide sequence ID" value="XM_043067712.1"/>
</dbReference>
<reference evidence="2 3" key="1">
    <citation type="journal article" date="2007" name="Science">
        <title>The Chlamydomonas genome reveals the evolution of key animal and plant functions.</title>
        <authorList>
            <person name="Merchant S.S."/>
            <person name="Prochnik S.E."/>
            <person name="Vallon O."/>
            <person name="Harris E.H."/>
            <person name="Karpowicz S.J."/>
            <person name="Witman G.B."/>
            <person name="Terry A."/>
            <person name="Salamov A."/>
            <person name="Fritz-Laylin L.K."/>
            <person name="Marechal-Drouard L."/>
            <person name="Marshall W.F."/>
            <person name="Qu L.H."/>
            <person name="Nelson D.R."/>
            <person name="Sanderfoot A.A."/>
            <person name="Spalding M.H."/>
            <person name="Kapitonov V.V."/>
            <person name="Ren Q."/>
            <person name="Ferris P."/>
            <person name="Lindquist E."/>
            <person name="Shapiro H."/>
            <person name="Lucas S.M."/>
            <person name="Grimwood J."/>
            <person name="Schmutz J."/>
            <person name="Cardol P."/>
            <person name="Cerutti H."/>
            <person name="Chanfreau G."/>
            <person name="Chen C.L."/>
            <person name="Cognat V."/>
            <person name="Croft M.T."/>
            <person name="Dent R."/>
            <person name="Dutcher S."/>
            <person name="Fernandez E."/>
            <person name="Fukuzawa H."/>
            <person name="Gonzalez-Ballester D."/>
            <person name="Gonzalez-Halphen D."/>
            <person name="Hallmann A."/>
            <person name="Hanikenne M."/>
            <person name="Hippler M."/>
            <person name="Inwood W."/>
            <person name="Jabbari K."/>
            <person name="Kalanon M."/>
            <person name="Kuras R."/>
            <person name="Lefebvre P.A."/>
            <person name="Lemaire S.D."/>
            <person name="Lobanov A.V."/>
            <person name="Lohr M."/>
            <person name="Manuell A."/>
            <person name="Meier I."/>
            <person name="Mets L."/>
            <person name="Mittag M."/>
            <person name="Mittelmeier T."/>
            <person name="Moroney J.V."/>
            <person name="Moseley J."/>
            <person name="Napoli C."/>
            <person name="Nedelcu A.M."/>
            <person name="Niyogi K."/>
            <person name="Novoselov S.V."/>
            <person name="Paulsen I.T."/>
            <person name="Pazour G."/>
            <person name="Purton S."/>
            <person name="Ral J.P."/>
            <person name="Riano-Pachon D.M."/>
            <person name="Riekhof W."/>
            <person name="Rymarquis L."/>
            <person name="Schroda M."/>
            <person name="Stern D."/>
            <person name="Umen J."/>
            <person name="Willows R."/>
            <person name="Wilson N."/>
            <person name="Zimmer S.L."/>
            <person name="Allmer J."/>
            <person name="Balk J."/>
            <person name="Bisova K."/>
            <person name="Chen C.J."/>
            <person name="Elias M."/>
            <person name="Gendler K."/>
            <person name="Hauser C."/>
            <person name="Lamb M.R."/>
            <person name="Ledford H."/>
            <person name="Long J.C."/>
            <person name="Minagawa J."/>
            <person name="Page M.D."/>
            <person name="Pan J."/>
            <person name="Pootakham W."/>
            <person name="Roje S."/>
            <person name="Rose A."/>
            <person name="Stahlberg E."/>
            <person name="Terauchi A.M."/>
            <person name="Yang P."/>
            <person name="Ball S."/>
            <person name="Bowler C."/>
            <person name="Dieckmann C.L."/>
            <person name="Gladyshev V.N."/>
            <person name="Green P."/>
            <person name="Jorgensen R."/>
            <person name="Mayfield S."/>
            <person name="Mueller-Roeber B."/>
            <person name="Rajamani S."/>
            <person name="Sayre R.T."/>
            <person name="Brokstein P."/>
            <person name="Dubchak I."/>
            <person name="Goodstein D."/>
            <person name="Hornick L."/>
            <person name="Huang Y.W."/>
            <person name="Jhaveri J."/>
            <person name="Luo Y."/>
            <person name="Martinez D."/>
            <person name="Ngau W.C."/>
            <person name="Otillar B."/>
            <person name="Poliakov A."/>
            <person name="Porter A."/>
            <person name="Szajkowski L."/>
            <person name="Werner G."/>
            <person name="Zhou K."/>
            <person name="Grigoriev I.V."/>
            <person name="Rokhsar D.S."/>
            <person name="Grossman A.R."/>
        </authorList>
    </citation>
    <scope>NUCLEOTIDE SEQUENCE [LARGE SCALE GENOMIC DNA]</scope>
    <source>
        <strain evidence="3">CC-503</strain>
    </source>
</reference>
<dbReference type="SUPFAM" id="SSF46579">
    <property type="entry name" value="Prefoldin"/>
    <property type="match status" value="1"/>
</dbReference>
<dbReference type="EMBL" id="CM008972">
    <property type="protein sequence ID" value="PNW76884.1"/>
    <property type="molecule type" value="Genomic_DNA"/>
</dbReference>
<accession>A0A2K3D8M3</accession>
<proteinExistence type="predicted"/>
<keyword evidence="3" id="KW-1185">Reference proteome</keyword>
<name>A0A2K3D8M3_CHLRE</name>
<dbReference type="Gramene" id="PNW76884">
    <property type="protein sequence ID" value="PNW76884"/>
    <property type="gene ID" value="CHLRE_11g480079v5"/>
</dbReference>
<organism evidence="2 3">
    <name type="scientific">Chlamydomonas reinhardtii</name>
    <name type="common">Chlamydomonas smithii</name>
    <dbReference type="NCBI Taxonomy" id="3055"/>
    <lineage>
        <taxon>Eukaryota</taxon>
        <taxon>Viridiplantae</taxon>
        <taxon>Chlorophyta</taxon>
        <taxon>core chlorophytes</taxon>
        <taxon>Chlorophyceae</taxon>
        <taxon>CS clade</taxon>
        <taxon>Chlamydomonadales</taxon>
        <taxon>Chlamydomonadaceae</taxon>
        <taxon>Chlamydomonas</taxon>
    </lineage>
</organism>